<name>A0AAI9ZMS3_9PEZI</name>
<evidence type="ECO:0000313" key="1">
    <source>
        <dbReference type="EMBL" id="KAK1634530.1"/>
    </source>
</evidence>
<organism evidence="1 2">
    <name type="scientific">Colletotrichum phormii</name>
    <dbReference type="NCBI Taxonomy" id="359342"/>
    <lineage>
        <taxon>Eukaryota</taxon>
        <taxon>Fungi</taxon>
        <taxon>Dikarya</taxon>
        <taxon>Ascomycota</taxon>
        <taxon>Pezizomycotina</taxon>
        <taxon>Sordariomycetes</taxon>
        <taxon>Hypocreomycetidae</taxon>
        <taxon>Glomerellales</taxon>
        <taxon>Glomerellaceae</taxon>
        <taxon>Colletotrichum</taxon>
        <taxon>Colletotrichum acutatum species complex</taxon>
    </lineage>
</organism>
<dbReference type="Proteomes" id="UP001243989">
    <property type="component" value="Unassembled WGS sequence"/>
</dbReference>
<keyword evidence="2" id="KW-1185">Reference proteome</keyword>
<comment type="caution">
    <text evidence="1">The sequence shown here is derived from an EMBL/GenBank/DDBJ whole genome shotgun (WGS) entry which is preliminary data.</text>
</comment>
<sequence>MEFIVMVHPNQRGSARLKKQAHSHAARVTHARSRKRQLAHLGNPESRIIAESRGRSVNLRQRGGKEPEVSRSQRDIVESQHVAAPSIPGRISGAFEHEPLASFLKSSTTEENFLLSYYGQVIVPNMDSQCPTLCYLGENFDHIQNNWLLYGSTDIDFLQGFLFAASRHLSLNHGEEWGNWAVKYKLQYISDLRRALSSDEMSLRRAGVAKALVLSFDEIMLCDMHMASKHVQGAISIIKDSGGIDALGVSEIVRSVLFSFMFGKGLLDGKPLFEVGPVSL</sequence>
<dbReference type="RefSeq" id="XP_060443137.1">
    <property type="nucleotide sequence ID" value="XM_060595367.1"/>
</dbReference>
<dbReference type="GeneID" id="85480229"/>
<accession>A0AAI9ZMS3</accession>
<proteinExistence type="predicted"/>
<reference evidence="1" key="1">
    <citation type="submission" date="2021-06" db="EMBL/GenBank/DDBJ databases">
        <title>Comparative genomics, transcriptomics and evolutionary studies reveal genomic signatures of adaptation to plant cell wall in hemibiotrophic fungi.</title>
        <authorList>
            <consortium name="DOE Joint Genome Institute"/>
            <person name="Baroncelli R."/>
            <person name="Diaz J.F."/>
            <person name="Benocci T."/>
            <person name="Peng M."/>
            <person name="Battaglia E."/>
            <person name="Haridas S."/>
            <person name="Andreopoulos W."/>
            <person name="Labutti K."/>
            <person name="Pangilinan J."/>
            <person name="Floch G.L."/>
            <person name="Makela M.R."/>
            <person name="Henrissat B."/>
            <person name="Grigoriev I.V."/>
            <person name="Crouch J.A."/>
            <person name="De Vries R.P."/>
            <person name="Sukno S.A."/>
            <person name="Thon M.R."/>
        </authorList>
    </citation>
    <scope>NUCLEOTIDE SEQUENCE</scope>
    <source>
        <strain evidence="1">CBS 102054</strain>
    </source>
</reference>
<dbReference type="EMBL" id="JAHMHQ010000015">
    <property type="protein sequence ID" value="KAK1634530.1"/>
    <property type="molecule type" value="Genomic_DNA"/>
</dbReference>
<protein>
    <submittedName>
        <fullName evidence="1">Uncharacterized protein</fullName>
    </submittedName>
</protein>
<dbReference type="AlphaFoldDB" id="A0AAI9ZMS3"/>
<gene>
    <name evidence="1" type="ORF">BDP81DRAFT_493869</name>
</gene>
<evidence type="ECO:0000313" key="2">
    <source>
        <dbReference type="Proteomes" id="UP001243989"/>
    </source>
</evidence>